<sequence length="243" mass="27914">MKKRQILIIFSLIGGIIFSPYLFTNCSWITDLLPKGTSDISSAIGGITTPFVGLLSAYLVYLAFTEQIKANTIQREALDRQDQNLQREKEDRYQDITFQNASKILDQLQSKYQTISSEYSSAKNQANSLTDPSINRSLVADEAFFEASRKFASTNKALDKLIKSRMFSLGDPYKSFLLEQVNTIYEVFIFPFSREFHVKKNSPYFQHQYQGYLTNELDDDIEATGIKNFIEKDKVCEKDHITE</sequence>
<comment type="caution">
    <text evidence="2">The sequence shown here is derived from an EMBL/GenBank/DDBJ whole genome shotgun (WGS) entry which is preliminary data.</text>
</comment>
<proteinExistence type="predicted"/>
<evidence type="ECO:0008006" key="4">
    <source>
        <dbReference type="Google" id="ProtNLM"/>
    </source>
</evidence>
<evidence type="ECO:0000313" key="2">
    <source>
        <dbReference type="EMBL" id="GAA4839436.1"/>
    </source>
</evidence>
<dbReference type="EMBL" id="BAABJX010000038">
    <property type="protein sequence ID" value="GAA4839436.1"/>
    <property type="molecule type" value="Genomic_DNA"/>
</dbReference>
<feature type="transmembrane region" description="Helical" evidence="1">
    <location>
        <begin position="7"/>
        <end position="23"/>
    </location>
</feature>
<keyword evidence="1" id="KW-1133">Transmembrane helix</keyword>
<accession>A0ABP9DI61</accession>
<feature type="transmembrane region" description="Helical" evidence="1">
    <location>
        <begin position="43"/>
        <end position="64"/>
    </location>
</feature>
<keyword evidence="3" id="KW-1185">Reference proteome</keyword>
<keyword evidence="1" id="KW-0472">Membrane</keyword>
<dbReference type="RefSeq" id="WP_345372424.1">
    <property type="nucleotide sequence ID" value="NZ_BAABJX010000038.1"/>
</dbReference>
<gene>
    <name evidence="2" type="ORF">GCM10023331_25770</name>
</gene>
<evidence type="ECO:0000256" key="1">
    <source>
        <dbReference type="SAM" id="Phobius"/>
    </source>
</evidence>
<evidence type="ECO:0000313" key="3">
    <source>
        <dbReference type="Proteomes" id="UP001500298"/>
    </source>
</evidence>
<keyword evidence="1" id="KW-0812">Transmembrane</keyword>
<organism evidence="2 3">
    <name type="scientific">Algivirga pacifica</name>
    <dbReference type="NCBI Taxonomy" id="1162670"/>
    <lineage>
        <taxon>Bacteria</taxon>
        <taxon>Pseudomonadati</taxon>
        <taxon>Bacteroidota</taxon>
        <taxon>Cytophagia</taxon>
        <taxon>Cytophagales</taxon>
        <taxon>Flammeovirgaceae</taxon>
        <taxon>Algivirga</taxon>
    </lineage>
</organism>
<name>A0ABP9DI61_9BACT</name>
<protein>
    <recommendedName>
        <fullName evidence="4">LemA family protein</fullName>
    </recommendedName>
</protein>
<dbReference type="Proteomes" id="UP001500298">
    <property type="component" value="Unassembled WGS sequence"/>
</dbReference>
<reference evidence="3" key="1">
    <citation type="journal article" date="2019" name="Int. J. Syst. Evol. Microbiol.">
        <title>The Global Catalogue of Microorganisms (GCM) 10K type strain sequencing project: providing services to taxonomists for standard genome sequencing and annotation.</title>
        <authorList>
            <consortium name="The Broad Institute Genomics Platform"/>
            <consortium name="The Broad Institute Genome Sequencing Center for Infectious Disease"/>
            <person name="Wu L."/>
            <person name="Ma J."/>
        </authorList>
    </citation>
    <scope>NUCLEOTIDE SEQUENCE [LARGE SCALE GENOMIC DNA]</scope>
    <source>
        <strain evidence="3">JCM 18326</strain>
    </source>
</reference>